<gene>
    <name evidence="3" type="ORF">QBC35DRAFT_200576</name>
</gene>
<evidence type="ECO:0000256" key="1">
    <source>
        <dbReference type="SAM" id="MobiDB-lite"/>
    </source>
</evidence>
<accession>A0AAN6X2C0</accession>
<feature type="transmembrane region" description="Helical" evidence="2">
    <location>
        <begin position="6"/>
        <end position="25"/>
    </location>
</feature>
<organism evidence="3 4">
    <name type="scientific">Podospora australis</name>
    <dbReference type="NCBI Taxonomy" id="1536484"/>
    <lineage>
        <taxon>Eukaryota</taxon>
        <taxon>Fungi</taxon>
        <taxon>Dikarya</taxon>
        <taxon>Ascomycota</taxon>
        <taxon>Pezizomycotina</taxon>
        <taxon>Sordariomycetes</taxon>
        <taxon>Sordariomycetidae</taxon>
        <taxon>Sordariales</taxon>
        <taxon>Podosporaceae</taxon>
        <taxon>Podospora</taxon>
    </lineage>
</organism>
<keyword evidence="2" id="KW-0472">Membrane</keyword>
<keyword evidence="4" id="KW-1185">Reference proteome</keyword>
<dbReference type="EMBL" id="MU864353">
    <property type="protein sequence ID" value="KAK4192724.1"/>
    <property type="molecule type" value="Genomic_DNA"/>
</dbReference>
<protein>
    <recommendedName>
        <fullName evidence="5">Acid phosphatase-like protein</fullName>
    </recommendedName>
</protein>
<evidence type="ECO:0000313" key="3">
    <source>
        <dbReference type="EMBL" id="KAK4192724.1"/>
    </source>
</evidence>
<feature type="compositionally biased region" description="Basic and acidic residues" evidence="1">
    <location>
        <begin position="239"/>
        <end position="257"/>
    </location>
</feature>
<reference evidence="3" key="1">
    <citation type="journal article" date="2023" name="Mol. Phylogenet. Evol.">
        <title>Genome-scale phylogeny and comparative genomics of the fungal order Sordariales.</title>
        <authorList>
            <person name="Hensen N."/>
            <person name="Bonometti L."/>
            <person name="Westerberg I."/>
            <person name="Brannstrom I.O."/>
            <person name="Guillou S."/>
            <person name="Cros-Aarteil S."/>
            <person name="Calhoun S."/>
            <person name="Haridas S."/>
            <person name="Kuo A."/>
            <person name="Mondo S."/>
            <person name="Pangilinan J."/>
            <person name="Riley R."/>
            <person name="LaButti K."/>
            <person name="Andreopoulos B."/>
            <person name="Lipzen A."/>
            <person name="Chen C."/>
            <person name="Yan M."/>
            <person name="Daum C."/>
            <person name="Ng V."/>
            <person name="Clum A."/>
            <person name="Steindorff A."/>
            <person name="Ohm R.A."/>
            <person name="Martin F."/>
            <person name="Silar P."/>
            <person name="Natvig D.O."/>
            <person name="Lalanne C."/>
            <person name="Gautier V."/>
            <person name="Ament-Velasquez S.L."/>
            <person name="Kruys A."/>
            <person name="Hutchinson M.I."/>
            <person name="Powell A.J."/>
            <person name="Barry K."/>
            <person name="Miller A.N."/>
            <person name="Grigoriev I.V."/>
            <person name="Debuchy R."/>
            <person name="Gladieux P."/>
            <person name="Hiltunen Thoren M."/>
            <person name="Johannesson H."/>
        </authorList>
    </citation>
    <scope>NUCLEOTIDE SEQUENCE</scope>
    <source>
        <strain evidence="3">PSN309</strain>
    </source>
</reference>
<keyword evidence="2" id="KW-0812">Transmembrane</keyword>
<evidence type="ECO:0008006" key="5">
    <source>
        <dbReference type="Google" id="ProtNLM"/>
    </source>
</evidence>
<feature type="region of interest" description="Disordered" evidence="1">
    <location>
        <begin position="162"/>
        <end position="257"/>
    </location>
</feature>
<keyword evidence="2" id="KW-1133">Transmembrane helix</keyword>
<name>A0AAN6X2C0_9PEZI</name>
<proteinExistence type="predicted"/>
<evidence type="ECO:0000313" key="4">
    <source>
        <dbReference type="Proteomes" id="UP001302126"/>
    </source>
</evidence>
<dbReference type="AlphaFoldDB" id="A0AAN6X2C0"/>
<sequence length="257" mass="27620">MHTAGVVVLVIFLALIAAGIGWIVWTRSRAARLGLPPPPLLSYIPFLGRSSASYSGPAPAPGGIKGWFADLSRKFQQKRNPNTRTAAGAYEGNSDYYNSSYNGGYSNNRAGRSPLDDDEHAWDARVGEGYNPYEEERELGLHPPSQPSPGYYLSQAQGAQIPQGDGYAMNVPLDDNEADERRGRTRSRSPGPTGAAGGAGLKVQPNPFGDEAESSNISLRGVSPRPVVDTNVGGRGKKPHVEDNSPTERKSIFRENV</sequence>
<evidence type="ECO:0000256" key="2">
    <source>
        <dbReference type="SAM" id="Phobius"/>
    </source>
</evidence>
<dbReference type="Proteomes" id="UP001302126">
    <property type="component" value="Unassembled WGS sequence"/>
</dbReference>
<reference evidence="3" key="2">
    <citation type="submission" date="2023-05" db="EMBL/GenBank/DDBJ databases">
        <authorList>
            <consortium name="Lawrence Berkeley National Laboratory"/>
            <person name="Steindorff A."/>
            <person name="Hensen N."/>
            <person name="Bonometti L."/>
            <person name="Westerberg I."/>
            <person name="Brannstrom I.O."/>
            <person name="Guillou S."/>
            <person name="Cros-Aarteil S."/>
            <person name="Calhoun S."/>
            <person name="Haridas S."/>
            <person name="Kuo A."/>
            <person name="Mondo S."/>
            <person name="Pangilinan J."/>
            <person name="Riley R."/>
            <person name="Labutti K."/>
            <person name="Andreopoulos B."/>
            <person name="Lipzen A."/>
            <person name="Chen C."/>
            <person name="Yanf M."/>
            <person name="Daum C."/>
            <person name="Ng V."/>
            <person name="Clum A."/>
            <person name="Ohm R."/>
            <person name="Martin F."/>
            <person name="Silar P."/>
            <person name="Natvig D."/>
            <person name="Lalanne C."/>
            <person name="Gautier V."/>
            <person name="Ament-Velasquez S.L."/>
            <person name="Kruys A."/>
            <person name="Hutchinson M.I."/>
            <person name="Powell A.J."/>
            <person name="Barry K."/>
            <person name="Miller A.N."/>
            <person name="Grigoriev I.V."/>
            <person name="Debuchy R."/>
            <person name="Gladieux P."/>
            <person name="Thoren M.H."/>
            <person name="Johannesson H."/>
        </authorList>
    </citation>
    <scope>NUCLEOTIDE SEQUENCE</scope>
    <source>
        <strain evidence="3">PSN309</strain>
    </source>
</reference>
<comment type="caution">
    <text evidence="3">The sequence shown here is derived from an EMBL/GenBank/DDBJ whole genome shotgun (WGS) entry which is preliminary data.</text>
</comment>